<evidence type="ECO:0000313" key="5">
    <source>
        <dbReference type="EMBL" id="QIO06368.1"/>
    </source>
</evidence>
<dbReference type="SUPFAM" id="SSF101322">
    <property type="entry name" value="YcfC-like"/>
    <property type="match status" value="1"/>
</dbReference>
<keyword evidence="2 4" id="KW-0963">Cytoplasm</keyword>
<dbReference type="KEGG" id="asha:G8E00_10600"/>
<protein>
    <recommendedName>
        <fullName evidence="4">High frequency lysogenization protein HflD homolog</fullName>
    </recommendedName>
</protein>
<comment type="similarity">
    <text evidence="4">Belongs to the HflD family.</text>
</comment>
<comment type="subcellular location">
    <subcellularLocation>
        <location evidence="4">Cytoplasm</location>
    </subcellularLocation>
    <subcellularLocation>
        <location evidence="4">Cell membrane</location>
        <topology evidence="4">Peripheral membrane protein</topology>
        <orientation evidence="4">Cytoplasmic side</orientation>
    </subcellularLocation>
</comment>
<organism evidence="5 6">
    <name type="scientific">Acinetobacter shaoyimingii</name>
    <dbReference type="NCBI Taxonomy" id="2715164"/>
    <lineage>
        <taxon>Bacteria</taxon>
        <taxon>Pseudomonadati</taxon>
        <taxon>Pseudomonadota</taxon>
        <taxon>Gammaproteobacteria</taxon>
        <taxon>Moraxellales</taxon>
        <taxon>Moraxellaceae</taxon>
        <taxon>Acinetobacter</taxon>
    </lineage>
</organism>
<dbReference type="AlphaFoldDB" id="A0A6G8RX39"/>
<evidence type="ECO:0000256" key="1">
    <source>
        <dbReference type="ARBA" id="ARBA00022475"/>
    </source>
</evidence>
<dbReference type="Gene3D" id="1.10.3890.10">
    <property type="entry name" value="HflD-like"/>
    <property type="match status" value="1"/>
</dbReference>
<dbReference type="Proteomes" id="UP000502297">
    <property type="component" value="Chromosome"/>
</dbReference>
<dbReference type="InterPro" id="IPR035932">
    <property type="entry name" value="HflD-like_sf"/>
</dbReference>
<evidence type="ECO:0000256" key="2">
    <source>
        <dbReference type="ARBA" id="ARBA00022490"/>
    </source>
</evidence>
<keyword evidence="1 4" id="KW-1003">Cell membrane</keyword>
<dbReference type="Pfam" id="PF04356">
    <property type="entry name" value="DUF489"/>
    <property type="match status" value="1"/>
</dbReference>
<sequence>MTELPFQQLQTLNVRQNRALALAAVFQSAQLTHMTALTGRQSIGEYGNFYLEQLVKASLNIRPQSIQNCQTLDYFNQLSDISLGLKSLESSITQPFNTAPKSKIPKFSSAKLPMSYAMALLHLEKKVYSNPKFVEIIEQSQQKILRQLSFFDNNYLHPSILANLAQTYVDTAGQINPRIMVRGNAEAFKDSAHTNRIRAALFTGLQLAHLWRQSGGSSWSMIFSKRKLLKDIQDLARLQYEVL</sequence>
<proteinExistence type="inferred from homology"/>
<dbReference type="PANTHER" id="PTHR38100">
    <property type="entry name" value="HIGH FREQUENCY LYSOGENIZATION PROTEIN HFLD"/>
    <property type="match status" value="1"/>
</dbReference>
<dbReference type="InterPro" id="IPR007451">
    <property type="entry name" value="HflD"/>
</dbReference>
<name>A0A6G8RX39_9GAMM</name>
<dbReference type="NCBIfam" id="NF001250">
    <property type="entry name" value="PRK00218.1-6"/>
    <property type="match status" value="1"/>
</dbReference>
<evidence type="ECO:0000256" key="3">
    <source>
        <dbReference type="ARBA" id="ARBA00023136"/>
    </source>
</evidence>
<dbReference type="RefSeq" id="WP_166224446.1">
    <property type="nucleotide sequence ID" value="NZ_CP049801.1"/>
</dbReference>
<keyword evidence="3 4" id="KW-0472">Membrane</keyword>
<dbReference type="GO" id="GO:0005737">
    <property type="term" value="C:cytoplasm"/>
    <property type="evidence" value="ECO:0007669"/>
    <property type="project" value="UniProtKB-SubCell"/>
</dbReference>
<dbReference type="PANTHER" id="PTHR38100:SF1">
    <property type="entry name" value="HIGH FREQUENCY LYSOGENIZATION PROTEIN HFLD"/>
    <property type="match status" value="1"/>
</dbReference>
<evidence type="ECO:0000256" key="4">
    <source>
        <dbReference type="HAMAP-Rule" id="MF_00695"/>
    </source>
</evidence>
<dbReference type="HAMAP" id="MF_00695">
    <property type="entry name" value="HflD_protein"/>
    <property type="match status" value="1"/>
</dbReference>
<evidence type="ECO:0000313" key="6">
    <source>
        <dbReference type="Proteomes" id="UP000502297"/>
    </source>
</evidence>
<reference evidence="5 6" key="1">
    <citation type="submission" date="2020-03" db="EMBL/GenBank/DDBJ databases">
        <authorList>
            <person name="Zhu W."/>
        </authorList>
    </citation>
    <scope>NUCLEOTIDE SEQUENCE [LARGE SCALE GENOMIC DNA]</scope>
    <source>
        <strain evidence="5 6">323-1</strain>
    </source>
</reference>
<keyword evidence="6" id="KW-1185">Reference proteome</keyword>
<dbReference type="EMBL" id="CP049801">
    <property type="protein sequence ID" value="QIO06368.1"/>
    <property type="molecule type" value="Genomic_DNA"/>
</dbReference>
<gene>
    <name evidence="4 5" type="primary">hflD</name>
    <name evidence="5" type="ORF">G8E00_10600</name>
</gene>
<accession>A0A6G8RX39</accession>
<dbReference type="GO" id="GO:0005886">
    <property type="term" value="C:plasma membrane"/>
    <property type="evidence" value="ECO:0007669"/>
    <property type="project" value="UniProtKB-SubCell"/>
</dbReference>